<name>A0A7J6QLH6_PEROL</name>
<keyword evidence="5" id="KW-1185">Reference proteome</keyword>
<evidence type="ECO:0000256" key="1">
    <source>
        <dbReference type="SAM" id="MobiDB-lite"/>
    </source>
</evidence>
<dbReference type="EMBL" id="JABANM010029223">
    <property type="protein sequence ID" value="KAF4708370.1"/>
    <property type="molecule type" value="Genomic_DNA"/>
</dbReference>
<feature type="compositionally biased region" description="Polar residues" evidence="1">
    <location>
        <begin position="331"/>
        <end position="340"/>
    </location>
</feature>
<feature type="region of interest" description="Disordered" evidence="1">
    <location>
        <begin position="288"/>
        <end position="340"/>
    </location>
</feature>
<sequence>MIHFFFVLFQAPLTALAGGPACQLTSPSRVAITGEGGNEKVAFKVACSGIMTNRSASQAFRDMTFSPPGLALIHSSVDASADGVYDFTYVINTQLGMSKPGVYTITVTLDDDPNVQLHFEIDMCSGLSCRQYNFVITTTPAESAFDIPAGEEADISIKATSGMPLAQFNENPFPPDIYCAYGEVAVPGDSTPRRGDQTTETCRWFHRRFSRIMRSDPRIAQNRLRVRPTDSQVGRTYRACWTFSSDRNATLVRYVRNNRGDLVASDEKTACLNGRVIPAMERNQSDAMPAVKEEKPVATGRRQKASSRPVRAVLKQTMKADSAPESLKITGPSSAGDSSMRASPLLVSMLLCFAHMWR</sequence>
<proteinExistence type="predicted"/>
<comment type="caution">
    <text evidence="3">The sequence shown here is derived from an EMBL/GenBank/DDBJ whole genome shotgun (WGS) entry which is preliminary data.</text>
</comment>
<dbReference type="Proteomes" id="UP000574390">
    <property type="component" value="Unassembled WGS sequence"/>
</dbReference>
<dbReference type="Proteomes" id="UP000553632">
    <property type="component" value="Unassembled WGS sequence"/>
</dbReference>
<evidence type="ECO:0000313" key="3">
    <source>
        <dbReference type="EMBL" id="KAF4708370.1"/>
    </source>
</evidence>
<evidence type="ECO:0008006" key="7">
    <source>
        <dbReference type="Google" id="ProtNLM"/>
    </source>
</evidence>
<accession>A0A7J6QLH6</accession>
<reference evidence="5 6" key="1">
    <citation type="submission" date="2020-04" db="EMBL/GenBank/DDBJ databases">
        <title>Perkinsus olseni comparative genomics.</title>
        <authorList>
            <person name="Bogema D.R."/>
        </authorList>
    </citation>
    <scope>NUCLEOTIDE SEQUENCE [LARGE SCALE GENOMIC DNA]</scope>
    <source>
        <strain evidence="3">ATCC PRA-205</strain>
        <strain evidence="4 5">ATCC PRA-207</strain>
    </source>
</reference>
<evidence type="ECO:0000313" key="6">
    <source>
        <dbReference type="Proteomes" id="UP000574390"/>
    </source>
</evidence>
<keyword evidence="2" id="KW-0732">Signal</keyword>
<evidence type="ECO:0000313" key="5">
    <source>
        <dbReference type="Proteomes" id="UP000553632"/>
    </source>
</evidence>
<dbReference type="EMBL" id="JABANO010001900">
    <property type="protein sequence ID" value="KAF4758048.1"/>
    <property type="molecule type" value="Genomic_DNA"/>
</dbReference>
<evidence type="ECO:0000256" key="2">
    <source>
        <dbReference type="SAM" id="SignalP"/>
    </source>
</evidence>
<organism evidence="3 6">
    <name type="scientific">Perkinsus olseni</name>
    <name type="common">Perkinsus atlanticus</name>
    <dbReference type="NCBI Taxonomy" id="32597"/>
    <lineage>
        <taxon>Eukaryota</taxon>
        <taxon>Sar</taxon>
        <taxon>Alveolata</taxon>
        <taxon>Perkinsozoa</taxon>
        <taxon>Perkinsea</taxon>
        <taxon>Perkinsida</taxon>
        <taxon>Perkinsidae</taxon>
        <taxon>Perkinsus</taxon>
    </lineage>
</organism>
<feature type="signal peptide" evidence="2">
    <location>
        <begin position="1"/>
        <end position="17"/>
    </location>
</feature>
<evidence type="ECO:0000313" key="4">
    <source>
        <dbReference type="EMBL" id="KAF4758048.1"/>
    </source>
</evidence>
<feature type="chain" id="PRO_5036205665" description="Protein arginine methyltransferase 10" evidence="2">
    <location>
        <begin position="18"/>
        <end position="358"/>
    </location>
</feature>
<protein>
    <recommendedName>
        <fullName evidence="7">Protein arginine methyltransferase 10</fullName>
    </recommendedName>
</protein>
<dbReference type="AlphaFoldDB" id="A0A7J6QLH6"/>
<gene>
    <name evidence="3" type="ORF">FOZ62_001214</name>
    <name evidence="4" type="ORF">FOZ63_001524</name>
</gene>